<feature type="chain" id="PRO_5042030778" description="Secreted protein" evidence="2">
    <location>
        <begin position="20"/>
        <end position="270"/>
    </location>
</feature>
<keyword evidence="2" id="KW-0732">Signal</keyword>
<evidence type="ECO:0000313" key="4">
    <source>
        <dbReference type="Proteomes" id="UP001209570"/>
    </source>
</evidence>
<accession>A0AAD5LYY2</accession>
<gene>
    <name evidence="3" type="ORF">P43SY_010883</name>
</gene>
<comment type="caution">
    <text evidence="3">The sequence shown here is derived from an EMBL/GenBank/DDBJ whole genome shotgun (WGS) entry which is preliminary data.</text>
</comment>
<dbReference type="AlphaFoldDB" id="A0AAD5LYY2"/>
<reference evidence="3" key="1">
    <citation type="submission" date="2021-12" db="EMBL/GenBank/DDBJ databases">
        <title>Prjna785345.</title>
        <authorList>
            <person name="Rujirawat T."/>
            <person name="Krajaejun T."/>
        </authorList>
    </citation>
    <scope>NUCLEOTIDE SEQUENCE</scope>
    <source>
        <strain evidence="3">Pi057C3</strain>
    </source>
</reference>
<organism evidence="3 4">
    <name type="scientific">Pythium insidiosum</name>
    <name type="common">Pythiosis disease agent</name>
    <dbReference type="NCBI Taxonomy" id="114742"/>
    <lineage>
        <taxon>Eukaryota</taxon>
        <taxon>Sar</taxon>
        <taxon>Stramenopiles</taxon>
        <taxon>Oomycota</taxon>
        <taxon>Peronosporomycetes</taxon>
        <taxon>Pythiales</taxon>
        <taxon>Pythiaceae</taxon>
        <taxon>Pythium</taxon>
    </lineage>
</organism>
<evidence type="ECO:0000256" key="1">
    <source>
        <dbReference type="SAM" id="MobiDB-lite"/>
    </source>
</evidence>
<proteinExistence type="predicted"/>
<feature type="signal peptide" evidence="2">
    <location>
        <begin position="1"/>
        <end position="19"/>
    </location>
</feature>
<name>A0AAD5LYY2_PYTIN</name>
<feature type="region of interest" description="Disordered" evidence="1">
    <location>
        <begin position="203"/>
        <end position="255"/>
    </location>
</feature>
<dbReference type="EMBL" id="JAKCXM010002960">
    <property type="protein sequence ID" value="KAJ0389883.1"/>
    <property type="molecule type" value="Genomic_DNA"/>
</dbReference>
<evidence type="ECO:0008006" key="5">
    <source>
        <dbReference type="Google" id="ProtNLM"/>
    </source>
</evidence>
<protein>
    <recommendedName>
        <fullName evidence="5">Secreted protein</fullName>
    </recommendedName>
</protein>
<sequence>MKLSAILSPAVLLATQVAAQTPACNNVTVVSDGTFCITGPVCGGSGGNPQQQNQSTTGKCPQVGDTAIAGCLPTNPSYDPATGKCTAPVPADCKPTPEAPGGYACVWDLSKLPPAPTKTCSDVKVVDDGTFCIQGPVCGGTPQQPTGDKCPQVGDSAVAGCTTKNPSYNPLTNKCTAPVPAECKPLPTGVWGCVWDLSKLPTTAPTSTPAPSPTSTTKSTPAPTATSKPSVAPTSTPAPVVTSKAPASPESAVAPAGCENVSVVGDGTFC</sequence>
<evidence type="ECO:0000256" key="2">
    <source>
        <dbReference type="SAM" id="SignalP"/>
    </source>
</evidence>
<dbReference type="Proteomes" id="UP001209570">
    <property type="component" value="Unassembled WGS sequence"/>
</dbReference>
<evidence type="ECO:0000313" key="3">
    <source>
        <dbReference type="EMBL" id="KAJ0389883.1"/>
    </source>
</evidence>
<keyword evidence="4" id="KW-1185">Reference proteome</keyword>